<dbReference type="GO" id="GO:0032991">
    <property type="term" value="C:protein-containing complex"/>
    <property type="evidence" value="ECO:0007669"/>
    <property type="project" value="UniProtKB-ARBA"/>
</dbReference>
<reference evidence="2" key="2">
    <citation type="journal article" date="2023" name="Int. J. Mol. Sci.">
        <title>De Novo Assembly and Annotation of 11 Diverse Shrub Willow (Salix) Genomes Reveals Novel Gene Organization in Sex-Linked Regions.</title>
        <authorList>
            <person name="Hyden B."/>
            <person name="Feng K."/>
            <person name="Yates T.B."/>
            <person name="Jawdy S."/>
            <person name="Cereghino C."/>
            <person name="Smart L.B."/>
            <person name="Muchero W."/>
        </authorList>
    </citation>
    <scope>NUCLEOTIDE SEQUENCE</scope>
    <source>
        <tissue evidence="2">Shoot tip</tissue>
    </source>
</reference>
<dbReference type="AlphaFoldDB" id="A0A9Q0TD51"/>
<keyword evidence="1" id="KW-0175">Coiled coil</keyword>
<proteinExistence type="predicted"/>
<sequence length="457" mass="51115">MNKKSSCCAICENSNRASICPICVNYRLNEYSTLLKSLNSRRDSLYSKLSVVLVAKGKADDQFNWREQLAQGKAKVEKLSQDLKKKNGMLESAGNVLEKNRVEQLEKFYPNFICTQSLGHMAITSELLHKQSVVIKQICKLFPQRRVNVDGDRNFSGQYDQICNARLPRGLDPHSVSSEELAAALGYMVQLLNLVAHNLAAPTIHNAGFAGSCSRIWQRDSYWNACPSSRSNEYPLFIPRQNYCSTSAENSWTDKSSSNFGVASMESERRLHLDSTRSNSFNYSSVSPHSVETHKDLQKGVSLLKKSVACVTAYCYNLLCLDVPSDMSTFEAFAKLLSTLSSSKEVRSVFNLKMACSRSCKQVQKLNKSVWDVNSAISSSALLESAHALQLMKNTSYNNLPNSTASFIFATEISDGKNESFIDGWDLVEHPTFPPPPSQVEDIEHWTRAMFIDATKK</sequence>
<comment type="caution">
    <text evidence="2">The sequence shown here is derived from an EMBL/GenBank/DDBJ whole genome shotgun (WGS) entry which is preliminary data.</text>
</comment>
<organism evidence="2 3">
    <name type="scientific">Salix koriyanagi</name>
    <dbReference type="NCBI Taxonomy" id="2511006"/>
    <lineage>
        <taxon>Eukaryota</taxon>
        <taxon>Viridiplantae</taxon>
        <taxon>Streptophyta</taxon>
        <taxon>Embryophyta</taxon>
        <taxon>Tracheophyta</taxon>
        <taxon>Spermatophyta</taxon>
        <taxon>Magnoliopsida</taxon>
        <taxon>eudicotyledons</taxon>
        <taxon>Gunneridae</taxon>
        <taxon>Pentapetalae</taxon>
        <taxon>rosids</taxon>
        <taxon>fabids</taxon>
        <taxon>Malpighiales</taxon>
        <taxon>Salicaceae</taxon>
        <taxon>Saliceae</taxon>
        <taxon>Salix</taxon>
    </lineage>
</organism>
<reference evidence="2" key="1">
    <citation type="submission" date="2022-11" db="EMBL/GenBank/DDBJ databases">
        <authorList>
            <person name="Hyden B.L."/>
            <person name="Feng K."/>
            <person name="Yates T."/>
            <person name="Jawdy S."/>
            <person name="Smart L.B."/>
            <person name="Muchero W."/>
        </authorList>
    </citation>
    <scope>NUCLEOTIDE SEQUENCE</scope>
    <source>
        <tissue evidence="2">Shoot tip</tissue>
    </source>
</reference>
<dbReference type="GO" id="GO:0005768">
    <property type="term" value="C:endosome"/>
    <property type="evidence" value="ECO:0007669"/>
    <property type="project" value="TreeGrafter"/>
</dbReference>
<dbReference type="EMBL" id="JAPFFM010000015">
    <property type="protein sequence ID" value="KAJ6709444.1"/>
    <property type="molecule type" value="Genomic_DNA"/>
</dbReference>
<dbReference type="Pfam" id="PF10186">
    <property type="entry name" value="ATG14"/>
    <property type="match status" value="2"/>
</dbReference>
<accession>A0A9Q0TD51</accession>
<dbReference type="GO" id="GO:0035493">
    <property type="term" value="P:SNARE complex assembly"/>
    <property type="evidence" value="ECO:0007669"/>
    <property type="project" value="TreeGrafter"/>
</dbReference>
<dbReference type="GO" id="GO:0000323">
    <property type="term" value="C:lytic vacuole"/>
    <property type="evidence" value="ECO:0007669"/>
    <property type="project" value="TreeGrafter"/>
</dbReference>
<dbReference type="Proteomes" id="UP001151752">
    <property type="component" value="Chromosome 2"/>
</dbReference>
<dbReference type="InterPro" id="IPR018791">
    <property type="entry name" value="UV_resistance/autophagy_Atg14"/>
</dbReference>
<name>A0A9Q0TD51_9ROSI</name>
<evidence type="ECO:0000313" key="3">
    <source>
        <dbReference type="Proteomes" id="UP001151752"/>
    </source>
</evidence>
<dbReference type="GO" id="GO:0000149">
    <property type="term" value="F:SNARE binding"/>
    <property type="evidence" value="ECO:0007669"/>
    <property type="project" value="TreeGrafter"/>
</dbReference>
<keyword evidence="3" id="KW-1185">Reference proteome</keyword>
<evidence type="ECO:0000313" key="2">
    <source>
        <dbReference type="EMBL" id="KAJ6709444.1"/>
    </source>
</evidence>
<dbReference type="PANTHER" id="PTHR15157">
    <property type="entry name" value="UV RADIATION RESISTANCE-ASSOCIATED GENE PROTEIN"/>
    <property type="match status" value="1"/>
</dbReference>
<dbReference type="PANTHER" id="PTHR15157:SF5">
    <property type="entry name" value="UV RADIATION RESISTANCE-ASSOCIATED GENE PROTEIN"/>
    <property type="match status" value="1"/>
</dbReference>
<protein>
    <submittedName>
        <fullName evidence="2">UV RADIATION RESISTANCE-ASSOCIATED GENE PROTEIN</fullName>
    </submittedName>
</protein>
<evidence type="ECO:0000256" key="1">
    <source>
        <dbReference type="ARBA" id="ARBA00023054"/>
    </source>
</evidence>
<gene>
    <name evidence="2" type="ORF">OIU74_010531</name>
</gene>